<evidence type="ECO:0000256" key="11">
    <source>
        <dbReference type="ARBA" id="ARBA00023136"/>
    </source>
</evidence>
<keyword evidence="17" id="KW-1185">Reference proteome</keyword>
<evidence type="ECO:0000256" key="6">
    <source>
        <dbReference type="ARBA" id="ARBA00022692"/>
    </source>
</evidence>
<evidence type="ECO:0000313" key="16">
    <source>
        <dbReference type="EMBL" id="MBM7851164.1"/>
    </source>
</evidence>
<evidence type="ECO:0000256" key="1">
    <source>
        <dbReference type="ARBA" id="ARBA00004651"/>
    </source>
</evidence>
<keyword evidence="9" id="KW-1133">Transmembrane helix</keyword>
<dbReference type="FunFam" id="3.40.50.12780:FF:000019">
    <property type="entry name" value="Long-chain fatty acid transporter"/>
    <property type="match status" value="1"/>
</dbReference>
<evidence type="ECO:0000313" key="18">
    <source>
        <dbReference type="Proteomes" id="UP001143400"/>
    </source>
</evidence>
<reference evidence="15" key="3">
    <citation type="submission" date="2023-01" db="EMBL/GenBank/DDBJ databases">
        <authorList>
            <person name="Sun Q."/>
            <person name="Evtushenko L."/>
        </authorList>
    </citation>
    <scope>NUCLEOTIDE SEQUENCE</scope>
    <source>
        <strain evidence="15">VKM B-1606</strain>
    </source>
</reference>
<dbReference type="EC" id="6.2.1.-" evidence="16"/>
<name>A0A9W6MQQ5_9HYPH</name>
<dbReference type="GO" id="GO:0005886">
    <property type="term" value="C:plasma membrane"/>
    <property type="evidence" value="ECO:0007669"/>
    <property type="project" value="UniProtKB-SubCell"/>
</dbReference>
<keyword evidence="12" id="KW-0576">Peroxisome</keyword>
<dbReference type="InterPro" id="IPR045851">
    <property type="entry name" value="AMP-bd_C_sf"/>
</dbReference>
<feature type="domain" description="AMP-dependent synthetase/ligase" evidence="14">
    <location>
        <begin position="42"/>
        <end position="409"/>
    </location>
</feature>
<proteinExistence type="inferred from homology"/>
<gene>
    <name evidence="15" type="ORF">GCM10008170_02400</name>
    <name evidence="16" type="ORF">JOD31_001389</name>
</gene>
<dbReference type="PANTHER" id="PTHR43107">
    <property type="entry name" value="LONG-CHAIN FATTY ACID TRANSPORT PROTEIN"/>
    <property type="match status" value="1"/>
</dbReference>
<keyword evidence="5 16" id="KW-0436">Ligase</keyword>
<evidence type="ECO:0000256" key="3">
    <source>
        <dbReference type="ARBA" id="ARBA00022448"/>
    </source>
</evidence>
<evidence type="ECO:0000313" key="17">
    <source>
        <dbReference type="Proteomes" id="UP000758856"/>
    </source>
</evidence>
<keyword evidence="4" id="KW-1003">Cell membrane</keyword>
<dbReference type="FunFam" id="3.30.300.30:FF:000002">
    <property type="entry name" value="Long-chain fatty acid transport protein 1"/>
    <property type="match status" value="1"/>
</dbReference>
<evidence type="ECO:0000256" key="13">
    <source>
        <dbReference type="ARBA" id="ARBA00046271"/>
    </source>
</evidence>
<dbReference type="Gene3D" id="3.30.300.30">
    <property type="match status" value="1"/>
</dbReference>
<reference evidence="15" key="1">
    <citation type="journal article" date="2014" name="Int. J. Syst. Evol. Microbiol.">
        <title>Complete genome sequence of Corynebacterium casei LMG S-19264T (=DSM 44701T), isolated from a smear-ripened cheese.</title>
        <authorList>
            <consortium name="US DOE Joint Genome Institute (JGI-PGF)"/>
            <person name="Walter F."/>
            <person name="Albersmeier A."/>
            <person name="Kalinowski J."/>
            <person name="Ruckert C."/>
        </authorList>
    </citation>
    <scope>NUCLEOTIDE SEQUENCE</scope>
    <source>
        <strain evidence="15">VKM B-1606</strain>
    </source>
</reference>
<dbReference type="Pfam" id="PF00501">
    <property type="entry name" value="AMP-binding"/>
    <property type="match status" value="1"/>
</dbReference>
<dbReference type="GO" id="GO:0004467">
    <property type="term" value="F:long-chain fatty acid-CoA ligase activity"/>
    <property type="evidence" value="ECO:0007669"/>
    <property type="project" value="TreeGrafter"/>
</dbReference>
<dbReference type="PANTHER" id="PTHR43107:SF15">
    <property type="entry name" value="FATTY ACID TRANSPORT PROTEIN 3, ISOFORM A"/>
    <property type="match status" value="1"/>
</dbReference>
<evidence type="ECO:0000256" key="9">
    <source>
        <dbReference type="ARBA" id="ARBA00022989"/>
    </source>
</evidence>
<evidence type="ECO:0000256" key="12">
    <source>
        <dbReference type="ARBA" id="ARBA00023140"/>
    </source>
</evidence>
<dbReference type="EMBL" id="BSFF01000001">
    <property type="protein sequence ID" value="GLK54221.1"/>
    <property type="molecule type" value="Genomic_DNA"/>
</dbReference>
<dbReference type="PROSITE" id="PS00455">
    <property type="entry name" value="AMP_BINDING"/>
    <property type="match status" value="1"/>
</dbReference>
<keyword evidence="3" id="KW-0813">Transport</keyword>
<evidence type="ECO:0000256" key="7">
    <source>
        <dbReference type="ARBA" id="ARBA00022741"/>
    </source>
</evidence>
<dbReference type="Proteomes" id="UP000758856">
    <property type="component" value="Unassembled WGS sequence"/>
</dbReference>
<dbReference type="GO" id="GO:0044539">
    <property type="term" value="P:long-chain fatty acid import into cell"/>
    <property type="evidence" value="ECO:0007669"/>
    <property type="project" value="TreeGrafter"/>
</dbReference>
<sequence length="605" mass="66325">MAPWSRLARDWLFLKGVLRALRATMPIGRDRGRVFPHVVAELAAKHGSRTALISEHETYSFAELDARANAYARWAQANGVAKGDVVALLMTNRPDYLACWLGITRVGGVVALLNTNLSGGPLAHCVSIVGPKHVIVGANLAPAYASADAFVSVEPRPAVWLHGAAEGEAAFDGPRIDQALAGFSGEPLPAADLPRLTVEDRALFIYTSGTTGMPKAANINHYRLMAITHGFMGAMGVRPDDRMYDCLPMYHTVGGVIAACAPLLAGASVVIRERFQASRFWDDVVATECTLAEYIGELCRYLVHTPPCEAETRHKLRLVCGNGLRPDVWPQFAERFKIPFILEWYAATEGNVALFNLDGTPGAVGRIPWYMKRKFPTKVIRFDVEACEEVRDASGRCLECPPGEVGEVVGRILNDPSKPSMRFEGYADPEATKRKILTDAFEPGDRWFRTGDLMRQDADGYFYFVDRIGDTFRWKGENVATSEVSETISMFPGVTDVTVYGVAAPGYDGRAGMALLVTEGELDLAGLHAFLASSLPPYARPVFLRIGRTIDVTGTFKQRKMDLVREGCDPALVTDPLYLAHPTEGRFTPLDVELFAAVAEKRVRI</sequence>
<dbReference type="AlphaFoldDB" id="A0A9W6MQQ5"/>
<keyword evidence="11" id="KW-0472">Membrane</keyword>
<comment type="similarity">
    <text evidence="2">Belongs to the ATP-dependent AMP-binding enzyme family.</text>
</comment>
<comment type="caution">
    <text evidence="15">The sequence shown here is derived from an EMBL/GenBank/DDBJ whole genome shotgun (WGS) entry which is preliminary data.</text>
</comment>
<protein>
    <submittedName>
        <fullName evidence="16">Fatty-acyl-CoA synthase</fullName>
        <ecNumber evidence="16">6.2.1.-</ecNumber>
    </submittedName>
    <submittedName>
        <fullName evidence="15">Long-chain-acyl-CoA synthetase</fullName>
    </submittedName>
</protein>
<comment type="subcellular location">
    <subcellularLocation>
        <location evidence="1">Cell membrane</location>
        <topology evidence="1">Multi-pass membrane protein</topology>
    </subcellularLocation>
    <subcellularLocation>
        <location evidence="13">Peroxisome membrane</location>
    </subcellularLocation>
</comment>
<keyword evidence="6" id="KW-0812">Transmembrane</keyword>
<dbReference type="GO" id="GO:0005524">
    <property type="term" value="F:ATP binding"/>
    <property type="evidence" value="ECO:0007669"/>
    <property type="project" value="UniProtKB-KW"/>
</dbReference>
<dbReference type="Gene3D" id="3.40.50.12780">
    <property type="entry name" value="N-terminal domain of ligase-like"/>
    <property type="match status" value="1"/>
</dbReference>
<organism evidence="15 18">
    <name type="scientific">Methylopila capsulata</name>
    <dbReference type="NCBI Taxonomy" id="61654"/>
    <lineage>
        <taxon>Bacteria</taxon>
        <taxon>Pseudomonadati</taxon>
        <taxon>Pseudomonadota</taxon>
        <taxon>Alphaproteobacteria</taxon>
        <taxon>Hyphomicrobiales</taxon>
        <taxon>Methylopilaceae</taxon>
        <taxon>Methylopila</taxon>
    </lineage>
</organism>
<dbReference type="InterPro" id="IPR020845">
    <property type="entry name" value="AMP-binding_CS"/>
</dbReference>
<dbReference type="NCBIfam" id="NF006134">
    <property type="entry name" value="PRK08279.1"/>
    <property type="match status" value="1"/>
</dbReference>
<evidence type="ECO:0000313" key="15">
    <source>
        <dbReference type="EMBL" id="GLK54221.1"/>
    </source>
</evidence>
<evidence type="ECO:0000256" key="4">
    <source>
        <dbReference type="ARBA" id="ARBA00022475"/>
    </source>
</evidence>
<dbReference type="EMBL" id="JAFBCY010000002">
    <property type="protein sequence ID" value="MBM7851164.1"/>
    <property type="molecule type" value="Genomic_DNA"/>
</dbReference>
<dbReference type="RefSeq" id="WP_204949573.1">
    <property type="nucleotide sequence ID" value="NZ_BSFF01000001.1"/>
</dbReference>
<accession>A0A9W6MQQ5</accession>
<keyword evidence="8" id="KW-0067">ATP-binding</keyword>
<evidence type="ECO:0000259" key="14">
    <source>
        <dbReference type="Pfam" id="PF00501"/>
    </source>
</evidence>
<dbReference type="InterPro" id="IPR042099">
    <property type="entry name" value="ANL_N_sf"/>
</dbReference>
<evidence type="ECO:0000256" key="8">
    <source>
        <dbReference type="ARBA" id="ARBA00022840"/>
    </source>
</evidence>
<evidence type="ECO:0000256" key="5">
    <source>
        <dbReference type="ARBA" id="ARBA00022598"/>
    </source>
</evidence>
<keyword evidence="10" id="KW-0445">Lipid transport</keyword>
<evidence type="ECO:0000256" key="2">
    <source>
        <dbReference type="ARBA" id="ARBA00006432"/>
    </source>
</evidence>
<reference evidence="16 17" key="2">
    <citation type="submission" date="2021-01" db="EMBL/GenBank/DDBJ databases">
        <title>Genomic Encyclopedia of Type Strains, Phase IV (KMG-IV): sequencing the most valuable type-strain genomes for metagenomic binning, comparative biology and taxonomic classification.</title>
        <authorList>
            <person name="Goeker M."/>
        </authorList>
    </citation>
    <scope>NUCLEOTIDE SEQUENCE [LARGE SCALE GENOMIC DNA]</scope>
    <source>
        <strain evidence="16 17">DSM 6130</strain>
    </source>
</reference>
<dbReference type="Proteomes" id="UP001143400">
    <property type="component" value="Unassembled WGS sequence"/>
</dbReference>
<dbReference type="SUPFAM" id="SSF56801">
    <property type="entry name" value="Acetyl-CoA synthetase-like"/>
    <property type="match status" value="1"/>
</dbReference>
<evidence type="ECO:0000256" key="10">
    <source>
        <dbReference type="ARBA" id="ARBA00023055"/>
    </source>
</evidence>
<dbReference type="InterPro" id="IPR000873">
    <property type="entry name" value="AMP-dep_synth/lig_dom"/>
</dbReference>
<keyword evidence="7" id="KW-0547">Nucleotide-binding</keyword>
<dbReference type="GO" id="GO:0005324">
    <property type="term" value="F:long-chain fatty acid transmembrane transporter activity"/>
    <property type="evidence" value="ECO:0007669"/>
    <property type="project" value="TreeGrafter"/>
</dbReference>